<proteinExistence type="inferred from homology"/>
<keyword evidence="4" id="KW-1003">Cell membrane</keyword>
<dbReference type="GO" id="GO:0042383">
    <property type="term" value="C:sarcolemma"/>
    <property type="evidence" value="ECO:0007669"/>
    <property type="project" value="UniProtKB-SubCell"/>
</dbReference>
<evidence type="ECO:0000256" key="3">
    <source>
        <dbReference type="ARBA" id="ARBA00007574"/>
    </source>
</evidence>
<evidence type="ECO:0000256" key="12">
    <source>
        <dbReference type="ARBA" id="ARBA00023212"/>
    </source>
</evidence>
<evidence type="ECO:0000313" key="15">
    <source>
        <dbReference type="Proteomes" id="UP001497482"/>
    </source>
</evidence>
<name>A0AAV2KQP6_KNICA</name>
<keyword evidence="9 13" id="KW-0472">Membrane</keyword>
<keyword evidence="11" id="KW-0325">Glycoprotein</keyword>
<evidence type="ECO:0000256" key="7">
    <source>
        <dbReference type="ARBA" id="ARBA00022968"/>
    </source>
</evidence>
<evidence type="ECO:0000313" key="14">
    <source>
        <dbReference type="EMBL" id="CAL1591295.1"/>
    </source>
</evidence>
<keyword evidence="6 13" id="KW-0812">Transmembrane</keyword>
<sequence length="114" mass="12687">MFTGITQEHYILASQSVHLPRPTQGSPGSAAYGWRKRGLYFLLLLLLVTMIVNLALTVWIIKVMNFSTDGMGSLKLDQDGIRVEGKSEFASPLYVNEIQSRGVSARHTVLHDIL</sequence>
<evidence type="ECO:0000256" key="9">
    <source>
        <dbReference type="ARBA" id="ARBA00023136"/>
    </source>
</evidence>
<evidence type="ECO:0000256" key="10">
    <source>
        <dbReference type="ARBA" id="ARBA00023157"/>
    </source>
</evidence>
<dbReference type="Pfam" id="PF04790">
    <property type="entry name" value="Sarcoglycan_1"/>
    <property type="match status" value="1"/>
</dbReference>
<evidence type="ECO:0000256" key="13">
    <source>
        <dbReference type="SAM" id="Phobius"/>
    </source>
</evidence>
<dbReference type="InterPro" id="IPR039972">
    <property type="entry name" value="Sarcoglycan_gamma/delta/zeta"/>
</dbReference>
<keyword evidence="12" id="KW-0206">Cytoskeleton</keyword>
<evidence type="ECO:0000256" key="11">
    <source>
        <dbReference type="ARBA" id="ARBA00023180"/>
    </source>
</evidence>
<reference evidence="14 15" key="1">
    <citation type="submission" date="2024-04" db="EMBL/GenBank/DDBJ databases">
        <authorList>
            <person name="Waldvogel A.-M."/>
            <person name="Schoenle A."/>
        </authorList>
    </citation>
    <scope>NUCLEOTIDE SEQUENCE [LARGE SCALE GENOMIC DNA]</scope>
</reference>
<gene>
    <name evidence="14" type="ORF">KC01_LOCUS20676</name>
</gene>
<keyword evidence="15" id="KW-1185">Reference proteome</keyword>
<dbReference type="InterPro" id="IPR006875">
    <property type="entry name" value="Sarcoglycan"/>
</dbReference>
<keyword evidence="5" id="KW-0963">Cytoplasm</keyword>
<accession>A0AAV2KQP6</accession>
<evidence type="ECO:0000256" key="2">
    <source>
        <dbReference type="ARBA" id="ARBA00004274"/>
    </source>
</evidence>
<dbReference type="GO" id="GO:0005856">
    <property type="term" value="C:cytoskeleton"/>
    <property type="evidence" value="ECO:0007669"/>
    <property type="project" value="UniProtKB-SubCell"/>
</dbReference>
<dbReference type="GO" id="GO:0048738">
    <property type="term" value="P:cardiac muscle tissue development"/>
    <property type="evidence" value="ECO:0007669"/>
    <property type="project" value="TreeGrafter"/>
</dbReference>
<dbReference type="AlphaFoldDB" id="A0AAV2KQP6"/>
<evidence type="ECO:0008006" key="16">
    <source>
        <dbReference type="Google" id="ProtNLM"/>
    </source>
</evidence>
<evidence type="ECO:0000256" key="6">
    <source>
        <dbReference type="ARBA" id="ARBA00022692"/>
    </source>
</evidence>
<evidence type="ECO:0000256" key="1">
    <source>
        <dbReference type="ARBA" id="ARBA00004245"/>
    </source>
</evidence>
<comment type="similarity">
    <text evidence="3">Belongs to the sarcoglycan beta/delta/gamma/zeta family.</text>
</comment>
<dbReference type="GO" id="GO:0060047">
    <property type="term" value="P:heart contraction"/>
    <property type="evidence" value="ECO:0007669"/>
    <property type="project" value="TreeGrafter"/>
</dbReference>
<comment type="subcellular location">
    <subcellularLocation>
        <location evidence="2">Cell membrane</location>
        <location evidence="2">Sarcolemma</location>
        <topology evidence="2">Single-pass type II membrane protein</topology>
    </subcellularLocation>
    <subcellularLocation>
        <location evidence="1">Cytoplasm</location>
        <location evidence="1">Cytoskeleton</location>
    </subcellularLocation>
</comment>
<protein>
    <recommendedName>
        <fullName evidence="16">Zeta-sarcoglycan</fullName>
    </recommendedName>
</protein>
<feature type="transmembrane region" description="Helical" evidence="13">
    <location>
        <begin position="39"/>
        <end position="61"/>
    </location>
</feature>
<keyword evidence="7" id="KW-0735">Signal-anchor</keyword>
<dbReference type="PANTHER" id="PTHR12939">
    <property type="entry name" value="SARCOGLYCAN"/>
    <property type="match status" value="1"/>
</dbReference>
<keyword evidence="8 13" id="KW-1133">Transmembrane helix</keyword>
<evidence type="ECO:0000256" key="4">
    <source>
        <dbReference type="ARBA" id="ARBA00022475"/>
    </source>
</evidence>
<dbReference type="GO" id="GO:0016012">
    <property type="term" value="C:sarcoglycan complex"/>
    <property type="evidence" value="ECO:0007669"/>
    <property type="project" value="InterPro"/>
</dbReference>
<keyword evidence="10" id="KW-1015">Disulfide bond</keyword>
<dbReference type="PANTHER" id="PTHR12939:SF5">
    <property type="entry name" value="ZETA-SARCOGLYCAN"/>
    <property type="match status" value="1"/>
</dbReference>
<dbReference type="Proteomes" id="UP001497482">
    <property type="component" value="Chromosome 19"/>
</dbReference>
<evidence type="ECO:0000256" key="5">
    <source>
        <dbReference type="ARBA" id="ARBA00022490"/>
    </source>
</evidence>
<organism evidence="14 15">
    <name type="scientific">Knipowitschia caucasica</name>
    <name type="common">Caucasian dwarf goby</name>
    <name type="synonym">Pomatoschistus caucasicus</name>
    <dbReference type="NCBI Taxonomy" id="637954"/>
    <lineage>
        <taxon>Eukaryota</taxon>
        <taxon>Metazoa</taxon>
        <taxon>Chordata</taxon>
        <taxon>Craniata</taxon>
        <taxon>Vertebrata</taxon>
        <taxon>Euteleostomi</taxon>
        <taxon>Actinopterygii</taxon>
        <taxon>Neopterygii</taxon>
        <taxon>Teleostei</taxon>
        <taxon>Neoteleostei</taxon>
        <taxon>Acanthomorphata</taxon>
        <taxon>Gobiaria</taxon>
        <taxon>Gobiiformes</taxon>
        <taxon>Gobioidei</taxon>
        <taxon>Gobiidae</taxon>
        <taxon>Gobiinae</taxon>
        <taxon>Knipowitschia</taxon>
    </lineage>
</organism>
<dbReference type="EMBL" id="OZ035841">
    <property type="protein sequence ID" value="CAL1591295.1"/>
    <property type="molecule type" value="Genomic_DNA"/>
</dbReference>
<evidence type="ECO:0000256" key="8">
    <source>
        <dbReference type="ARBA" id="ARBA00022989"/>
    </source>
</evidence>